<keyword evidence="1" id="KW-0732">Signal</keyword>
<feature type="non-terminal residue" evidence="2">
    <location>
        <position position="292"/>
    </location>
</feature>
<reference evidence="2" key="1">
    <citation type="submission" date="2021-02" db="EMBL/GenBank/DDBJ databases">
        <authorList>
            <person name="Dougan E. K."/>
            <person name="Rhodes N."/>
            <person name="Thang M."/>
            <person name="Chan C."/>
        </authorList>
    </citation>
    <scope>NUCLEOTIDE SEQUENCE</scope>
</reference>
<proteinExistence type="predicted"/>
<organism evidence="2 3">
    <name type="scientific">Polarella glacialis</name>
    <name type="common">Dinoflagellate</name>
    <dbReference type="NCBI Taxonomy" id="89957"/>
    <lineage>
        <taxon>Eukaryota</taxon>
        <taxon>Sar</taxon>
        <taxon>Alveolata</taxon>
        <taxon>Dinophyceae</taxon>
        <taxon>Suessiales</taxon>
        <taxon>Suessiaceae</taxon>
        <taxon>Polarella</taxon>
    </lineage>
</organism>
<evidence type="ECO:0000256" key="1">
    <source>
        <dbReference type="SAM" id="SignalP"/>
    </source>
</evidence>
<sequence>MALFRLTPLLVAVNFLVVSCDRSWVIWADRDSSDFFWTASSCETIALPSSRIDGTSAGSGVSSIYGKAGSGISSMLFVASTHELLFVEEGNLYRSWMDRTGLNKLADLPTAAGNVLLEEGSLALSAENGLPALFFASSVTSRLWSSALSSVPPRQPTDLGPWLEVLAVDAGTWPSAPRVPLLLAHLGWLYWSDENHLRRIEVAEVLAAASAGENISEAGEAVAAIGGNSNSWGTILALAGASDGGLLWARTPVPSTRAQLEAVSVAGLESSLLEGPANATKQGHLKLLHLFL</sequence>
<feature type="chain" id="PRO_5032558393" evidence="1">
    <location>
        <begin position="21"/>
        <end position="292"/>
    </location>
</feature>
<comment type="caution">
    <text evidence="2">The sequence shown here is derived from an EMBL/GenBank/DDBJ whole genome shotgun (WGS) entry which is preliminary data.</text>
</comment>
<accession>A0A813IX79</accession>
<dbReference type="PROSITE" id="PS51257">
    <property type="entry name" value="PROKAR_LIPOPROTEIN"/>
    <property type="match status" value="1"/>
</dbReference>
<gene>
    <name evidence="2" type="ORF">PGLA2088_LOCUS15690</name>
</gene>
<protein>
    <submittedName>
        <fullName evidence="2">Uncharacterized protein</fullName>
    </submittedName>
</protein>
<feature type="signal peptide" evidence="1">
    <location>
        <begin position="1"/>
        <end position="20"/>
    </location>
</feature>
<dbReference type="Proteomes" id="UP000626109">
    <property type="component" value="Unassembled WGS sequence"/>
</dbReference>
<dbReference type="AlphaFoldDB" id="A0A813IX79"/>
<name>A0A813IX79_POLGL</name>
<evidence type="ECO:0000313" key="3">
    <source>
        <dbReference type="Proteomes" id="UP000626109"/>
    </source>
</evidence>
<dbReference type="EMBL" id="CAJNNW010019527">
    <property type="protein sequence ID" value="CAE8664688.1"/>
    <property type="molecule type" value="Genomic_DNA"/>
</dbReference>
<evidence type="ECO:0000313" key="2">
    <source>
        <dbReference type="EMBL" id="CAE8664688.1"/>
    </source>
</evidence>